<dbReference type="RefSeq" id="WP_121936800.1">
    <property type="nucleotide sequence ID" value="NZ_REFR01000001.1"/>
</dbReference>
<organism evidence="8 9">
    <name type="scientific">Eilatimonas milleporae</name>
    <dbReference type="NCBI Taxonomy" id="911205"/>
    <lineage>
        <taxon>Bacteria</taxon>
        <taxon>Pseudomonadati</taxon>
        <taxon>Pseudomonadota</taxon>
        <taxon>Alphaproteobacteria</taxon>
        <taxon>Kordiimonadales</taxon>
        <taxon>Kordiimonadaceae</taxon>
        <taxon>Eilatimonas</taxon>
    </lineage>
</organism>
<protein>
    <submittedName>
        <fullName evidence="8">Outer membrane scaffolding protein for murein synthesis (MipA/OmpV family)</fullName>
    </submittedName>
</protein>
<evidence type="ECO:0000256" key="2">
    <source>
        <dbReference type="ARBA" id="ARBA00005722"/>
    </source>
</evidence>
<evidence type="ECO:0000256" key="7">
    <source>
        <dbReference type="SAM" id="SignalP"/>
    </source>
</evidence>
<dbReference type="Pfam" id="PF06629">
    <property type="entry name" value="MipA"/>
    <property type="match status" value="1"/>
</dbReference>
<dbReference type="AlphaFoldDB" id="A0A3M0DA66"/>
<dbReference type="EMBL" id="REFR01000001">
    <property type="protein sequence ID" value="RMB13013.1"/>
    <property type="molecule type" value="Genomic_DNA"/>
</dbReference>
<accession>A0A3M0DA66</accession>
<evidence type="ECO:0000256" key="1">
    <source>
        <dbReference type="ARBA" id="ARBA00004442"/>
    </source>
</evidence>
<keyword evidence="4" id="KW-0472">Membrane</keyword>
<dbReference type="InterPro" id="IPR010583">
    <property type="entry name" value="MipA"/>
</dbReference>
<sequence>MRHATLSLCLIGAALLAPLPAAAQSAGQAPGTQAGAQAGASPAQRQRMPTGWQVQAGAGVIVNPEFQGADSYQVLPIPFVDVSYRDAKGTKLFFNVPQGLGGYFVRHRDQDSGFQFNLGAGVAPGFINRGENDIPGLDSLNIAIEGRLYAEANWRNFSLTLTSAQALGTGHEGFWSELGASYQTRVGMRGFFRVGPTLRFVDNVYADSFYSISLRESEASGLDSFEAGSGIESVGLQSVLSVPIKGRWRWTAVAGANQLLGDFADSPVVQDETQLFFLSAVTYSF</sequence>
<feature type="compositionally biased region" description="Low complexity" evidence="6">
    <location>
        <begin position="26"/>
        <end position="44"/>
    </location>
</feature>
<evidence type="ECO:0000256" key="6">
    <source>
        <dbReference type="SAM" id="MobiDB-lite"/>
    </source>
</evidence>
<reference evidence="8 9" key="1">
    <citation type="submission" date="2018-10" db="EMBL/GenBank/DDBJ databases">
        <title>Genomic Encyclopedia of Archaeal and Bacterial Type Strains, Phase II (KMG-II): from individual species to whole genera.</title>
        <authorList>
            <person name="Goeker M."/>
        </authorList>
    </citation>
    <scope>NUCLEOTIDE SEQUENCE [LARGE SCALE GENOMIC DNA]</scope>
    <source>
        <strain evidence="8 9">DSM 25217</strain>
    </source>
</reference>
<dbReference type="PANTHER" id="PTHR38776">
    <property type="entry name" value="MLTA-INTERACTING PROTEIN-RELATED"/>
    <property type="match status" value="1"/>
</dbReference>
<evidence type="ECO:0000256" key="5">
    <source>
        <dbReference type="ARBA" id="ARBA00023237"/>
    </source>
</evidence>
<evidence type="ECO:0000256" key="3">
    <source>
        <dbReference type="ARBA" id="ARBA00022729"/>
    </source>
</evidence>
<name>A0A3M0DA66_9PROT</name>
<dbReference type="OrthoDB" id="5462484at2"/>
<evidence type="ECO:0000313" key="9">
    <source>
        <dbReference type="Proteomes" id="UP000271227"/>
    </source>
</evidence>
<dbReference type="PANTHER" id="PTHR38776:SF1">
    <property type="entry name" value="MLTA-INTERACTING PROTEIN-RELATED"/>
    <property type="match status" value="1"/>
</dbReference>
<dbReference type="Proteomes" id="UP000271227">
    <property type="component" value="Unassembled WGS sequence"/>
</dbReference>
<keyword evidence="9" id="KW-1185">Reference proteome</keyword>
<comment type="similarity">
    <text evidence="2">Belongs to the MipA/OmpV family.</text>
</comment>
<keyword evidence="3 7" id="KW-0732">Signal</keyword>
<feature type="region of interest" description="Disordered" evidence="6">
    <location>
        <begin position="26"/>
        <end position="49"/>
    </location>
</feature>
<dbReference type="GO" id="GO:0009279">
    <property type="term" value="C:cell outer membrane"/>
    <property type="evidence" value="ECO:0007669"/>
    <property type="project" value="UniProtKB-SubCell"/>
</dbReference>
<dbReference type="InParanoid" id="A0A3M0DA66"/>
<feature type="signal peptide" evidence="7">
    <location>
        <begin position="1"/>
        <end position="23"/>
    </location>
</feature>
<proteinExistence type="inferred from homology"/>
<comment type="caution">
    <text evidence="8">The sequence shown here is derived from an EMBL/GenBank/DDBJ whole genome shotgun (WGS) entry which is preliminary data.</text>
</comment>
<evidence type="ECO:0000256" key="4">
    <source>
        <dbReference type="ARBA" id="ARBA00023136"/>
    </source>
</evidence>
<evidence type="ECO:0000313" key="8">
    <source>
        <dbReference type="EMBL" id="RMB13013.1"/>
    </source>
</evidence>
<feature type="chain" id="PRO_5018208447" evidence="7">
    <location>
        <begin position="24"/>
        <end position="285"/>
    </location>
</feature>
<gene>
    <name evidence="8" type="ORF">BXY39_0003</name>
</gene>
<comment type="subcellular location">
    <subcellularLocation>
        <location evidence="1">Cell outer membrane</location>
    </subcellularLocation>
</comment>
<keyword evidence="5" id="KW-0998">Cell outer membrane</keyword>